<evidence type="ECO:0008006" key="3">
    <source>
        <dbReference type="Google" id="ProtNLM"/>
    </source>
</evidence>
<dbReference type="EMBL" id="JAHFXS010000055">
    <property type="protein sequence ID" value="KAG9989957.1"/>
    <property type="molecule type" value="Genomic_DNA"/>
</dbReference>
<proteinExistence type="predicted"/>
<evidence type="ECO:0000313" key="1">
    <source>
        <dbReference type="EMBL" id="KAG9989957.1"/>
    </source>
</evidence>
<dbReference type="AlphaFoldDB" id="A0A9P8G5S0"/>
<evidence type="ECO:0000313" key="2">
    <source>
        <dbReference type="Proteomes" id="UP000729357"/>
    </source>
</evidence>
<gene>
    <name evidence="1" type="ORF">KCU98_g1499</name>
</gene>
<comment type="caution">
    <text evidence="1">The sequence shown here is derived from an EMBL/GenBank/DDBJ whole genome shotgun (WGS) entry which is preliminary data.</text>
</comment>
<dbReference type="Proteomes" id="UP000729357">
    <property type="component" value="Unassembled WGS sequence"/>
</dbReference>
<dbReference type="Gene3D" id="3.80.10.10">
    <property type="entry name" value="Ribonuclease Inhibitor"/>
    <property type="match status" value="1"/>
</dbReference>
<organism evidence="1 2">
    <name type="scientific">Aureobasidium melanogenum</name>
    <name type="common">Aureobasidium pullulans var. melanogenum</name>
    <dbReference type="NCBI Taxonomy" id="46634"/>
    <lineage>
        <taxon>Eukaryota</taxon>
        <taxon>Fungi</taxon>
        <taxon>Dikarya</taxon>
        <taxon>Ascomycota</taxon>
        <taxon>Pezizomycotina</taxon>
        <taxon>Dothideomycetes</taxon>
        <taxon>Dothideomycetidae</taxon>
        <taxon>Dothideales</taxon>
        <taxon>Saccotheciaceae</taxon>
        <taxon>Aureobasidium</taxon>
    </lineage>
</organism>
<reference evidence="1" key="1">
    <citation type="journal article" date="2021" name="J Fungi (Basel)">
        <title>Virulence traits and population genomics of the black yeast Aureobasidium melanogenum.</title>
        <authorList>
            <person name="Cernosa A."/>
            <person name="Sun X."/>
            <person name="Gostincar C."/>
            <person name="Fang C."/>
            <person name="Gunde-Cimerman N."/>
            <person name="Song Z."/>
        </authorList>
    </citation>
    <scope>NUCLEOTIDE SEQUENCE</scope>
    <source>
        <strain evidence="1">EXF-9298</strain>
    </source>
</reference>
<sequence length="462" mass="52957">MIPAALSLPEILSCVFNLLGQDRKTLRSAACVNRIWFHEATRLLWAKSDLKALMAIEPSSRRTIYASKICHFTIHFGFDHVDTDLDLDFQLLRVLHFTDFTLPQDINLRPYIQPTLEKLHLRDWPPITFLDGLNKYCPRLREFTQMSPKSNRPGLVEFFAMNKTLRRVQLMLAPLDEHEIFAATAALSNITSLEDLTIYGEISLNTMVQLQEWQFESVRNLRIHVGVPALRMLPTIFRTMIRLSLELSVDSDVHSLDALVGLPLEFLQLHVAVGIRLSPQELLVLPKNLKSLMISPSPIKQRERMPKWEISNDQFKQIFANLSKLESLLIWFALDIPSPASALEDLGRSCSKLENIRLYCPIDITAWWDIPKPLFPRLKFAWVSSVSDRNLLGEVNETTAQLMAEILDRHAPNLDRFVALDSYTFRPSVGDQLSQLTMRAHGRIKETGQTKHAKEESRSLTI</sequence>
<keyword evidence="2" id="KW-1185">Reference proteome</keyword>
<name>A0A9P8G5S0_AURME</name>
<dbReference type="InterPro" id="IPR032675">
    <property type="entry name" value="LRR_dom_sf"/>
</dbReference>
<accession>A0A9P8G5S0</accession>
<protein>
    <recommendedName>
        <fullName evidence="3">F-box domain-containing protein</fullName>
    </recommendedName>
</protein>
<reference evidence="1" key="2">
    <citation type="submission" date="2021-08" db="EMBL/GenBank/DDBJ databases">
        <authorList>
            <person name="Gostincar C."/>
            <person name="Sun X."/>
            <person name="Song Z."/>
            <person name="Gunde-Cimerman N."/>
        </authorList>
    </citation>
    <scope>NUCLEOTIDE SEQUENCE</scope>
    <source>
        <strain evidence="1">EXF-9298</strain>
    </source>
</reference>
<dbReference type="SUPFAM" id="SSF52047">
    <property type="entry name" value="RNI-like"/>
    <property type="match status" value="1"/>
</dbReference>
<feature type="non-terminal residue" evidence="1">
    <location>
        <position position="462"/>
    </location>
</feature>